<feature type="domain" description="BRCT" evidence="1">
    <location>
        <begin position="179"/>
        <end position="261"/>
    </location>
</feature>
<reference evidence="2 3" key="1">
    <citation type="submission" date="2015-12" db="EMBL/GenBank/DDBJ databases">
        <authorList>
            <person name="Tarr C.L."/>
            <person name="Gladney L.M."/>
        </authorList>
    </citation>
    <scope>NUCLEOTIDE SEQUENCE [LARGE SCALE GENOMIC DNA]</scope>
    <source>
        <strain evidence="2 3">1048-83</strain>
    </source>
</reference>
<dbReference type="InterPro" id="IPR036420">
    <property type="entry name" value="BRCT_dom_sf"/>
</dbReference>
<dbReference type="PROSITE" id="PS50172">
    <property type="entry name" value="BRCT"/>
    <property type="match status" value="1"/>
</dbReference>
<accession>A0ABR5W616</accession>
<dbReference type="EMBL" id="LOBP01000046">
    <property type="protein sequence ID" value="KYN90532.1"/>
    <property type="molecule type" value="Genomic_DNA"/>
</dbReference>
<dbReference type="RefSeq" id="WP_061899152.1">
    <property type="nucleotide sequence ID" value="NZ_LOBP01000046.1"/>
</dbReference>
<name>A0ABR5W616_9VIBR</name>
<keyword evidence="3" id="KW-1185">Reference proteome</keyword>
<organism evidence="2 3">
    <name type="scientific">Vibrio cidicii</name>
    <dbReference type="NCBI Taxonomy" id="1763883"/>
    <lineage>
        <taxon>Bacteria</taxon>
        <taxon>Pseudomonadati</taxon>
        <taxon>Pseudomonadota</taxon>
        <taxon>Gammaproteobacteria</taxon>
        <taxon>Vibrionales</taxon>
        <taxon>Vibrionaceae</taxon>
        <taxon>Vibrio</taxon>
    </lineage>
</organism>
<gene>
    <name evidence="2" type="ORF">ATY35_09570</name>
</gene>
<evidence type="ECO:0000313" key="2">
    <source>
        <dbReference type="EMBL" id="KYN90532.1"/>
    </source>
</evidence>
<comment type="caution">
    <text evidence="2">The sequence shown here is derived from an EMBL/GenBank/DDBJ whole genome shotgun (WGS) entry which is preliminary data.</text>
</comment>
<dbReference type="InterPro" id="IPR001357">
    <property type="entry name" value="BRCT_dom"/>
</dbReference>
<dbReference type="Pfam" id="PF00533">
    <property type="entry name" value="BRCT"/>
    <property type="match status" value="1"/>
</dbReference>
<evidence type="ECO:0000313" key="3">
    <source>
        <dbReference type="Proteomes" id="UP000075609"/>
    </source>
</evidence>
<dbReference type="Proteomes" id="UP000075609">
    <property type="component" value="Unassembled WGS sequence"/>
</dbReference>
<dbReference type="SUPFAM" id="SSF52113">
    <property type="entry name" value="BRCT domain"/>
    <property type="match status" value="1"/>
</dbReference>
<evidence type="ECO:0000259" key="1">
    <source>
        <dbReference type="PROSITE" id="PS50172"/>
    </source>
</evidence>
<proteinExistence type="predicted"/>
<protein>
    <recommendedName>
        <fullName evidence="1">BRCT domain-containing protein</fullName>
    </recommendedName>
</protein>
<dbReference type="Gene3D" id="3.40.50.10190">
    <property type="entry name" value="BRCT domain"/>
    <property type="match status" value="1"/>
</dbReference>
<sequence>MGQLDFVRLKGILSGITTDKQINEKELLFLDAWLRDRLEYAAGDGDVTDLLQQISDVLEDGVITQEEMEDTLSLIDCILEYRENPPETTSLQEVFGFIQGVVSDGIVTDKELSNVLKIVAQNIHVPMCALLAERLKKAATNDEKVALLKSFSGHYFEETGTTQNWSSFLSDNLPDDYDFQGKKVCFTGEVIGVPRSTLKSHLNKLGGLITKTVSKNTDILVVGDGCSKGWIQSNYGTKLDSACKLKLSGVELLIVSADEWISKSHNRIDPLLGVRSKVQAIFGSPVSMDEAFDKAKQLCENSPLSVIRYRDEAYEGMAIIRGSESYMRGEFALALIEHRDDGYELEGSKPWAVSGETQGTVNYSKSRSAFDKFGEHLARAFAACSQTTD</sequence>
<dbReference type="CDD" id="cd17748">
    <property type="entry name" value="BRCT_DNA_ligase_like"/>
    <property type="match status" value="1"/>
</dbReference>